<dbReference type="Proteomes" id="UP000295620">
    <property type="component" value="Unassembled WGS sequence"/>
</dbReference>
<organism evidence="1 2">
    <name type="scientific">Pedobacter metabolipauper</name>
    <dbReference type="NCBI Taxonomy" id="425513"/>
    <lineage>
        <taxon>Bacteria</taxon>
        <taxon>Pseudomonadati</taxon>
        <taxon>Bacteroidota</taxon>
        <taxon>Sphingobacteriia</taxon>
        <taxon>Sphingobacteriales</taxon>
        <taxon>Sphingobacteriaceae</taxon>
        <taxon>Pedobacter</taxon>
    </lineage>
</organism>
<accession>A0A4R6ST34</accession>
<proteinExistence type="predicted"/>
<evidence type="ECO:0000313" key="2">
    <source>
        <dbReference type="Proteomes" id="UP000295620"/>
    </source>
</evidence>
<dbReference type="AlphaFoldDB" id="A0A4R6ST34"/>
<evidence type="ECO:0000313" key="1">
    <source>
        <dbReference type="EMBL" id="TDQ08148.1"/>
    </source>
</evidence>
<name>A0A4R6ST34_9SPHI</name>
<dbReference type="EMBL" id="SNYC01000005">
    <property type="protein sequence ID" value="TDQ08148.1"/>
    <property type="molecule type" value="Genomic_DNA"/>
</dbReference>
<gene>
    <name evidence="1" type="ORF">ATK78_2651</name>
</gene>
<protein>
    <submittedName>
        <fullName evidence="1">Uncharacterized protein</fullName>
    </submittedName>
</protein>
<keyword evidence="2" id="KW-1185">Reference proteome</keyword>
<reference evidence="1 2" key="1">
    <citation type="submission" date="2019-03" db="EMBL/GenBank/DDBJ databases">
        <title>Genomic Encyclopedia of Archaeal and Bacterial Type Strains, Phase II (KMG-II): from individual species to whole genera.</title>
        <authorList>
            <person name="Goeker M."/>
        </authorList>
    </citation>
    <scope>NUCLEOTIDE SEQUENCE [LARGE SCALE GENOMIC DNA]</scope>
    <source>
        <strain evidence="1 2">DSM 19035</strain>
    </source>
</reference>
<comment type="caution">
    <text evidence="1">The sequence shown here is derived from an EMBL/GenBank/DDBJ whole genome shotgun (WGS) entry which is preliminary data.</text>
</comment>
<sequence>MVIKIASQYADNFWDKFSVWEGPGVLSDSSSELMLP</sequence>